<dbReference type="SUPFAM" id="SSF51197">
    <property type="entry name" value="Clavaminate synthase-like"/>
    <property type="match status" value="1"/>
</dbReference>
<dbReference type="AlphaFoldDB" id="A0A7J6RGD8"/>
<feature type="non-terminal residue" evidence="2">
    <location>
        <position position="715"/>
    </location>
</feature>
<dbReference type="Gene3D" id="2.60.120.650">
    <property type="entry name" value="Cupin"/>
    <property type="match status" value="1"/>
</dbReference>
<protein>
    <recommendedName>
        <fullName evidence="1">JmjC domain-containing protein</fullName>
    </recommendedName>
</protein>
<reference evidence="2 3" key="1">
    <citation type="submission" date="2020-04" db="EMBL/GenBank/DDBJ databases">
        <title>Perkinsus olseni comparative genomics.</title>
        <authorList>
            <person name="Bogema D.R."/>
        </authorList>
    </citation>
    <scope>NUCLEOTIDE SEQUENCE [LARGE SCALE GENOMIC DNA]</scope>
    <source>
        <strain evidence="2 3">ATCC PRA-207</strain>
    </source>
</reference>
<proteinExistence type="predicted"/>
<feature type="non-terminal residue" evidence="2">
    <location>
        <position position="1"/>
    </location>
</feature>
<evidence type="ECO:0000313" key="2">
    <source>
        <dbReference type="EMBL" id="KAF4719764.1"/>
    </source>
</evidence>
<feature type="domain" description="JmjC" evidence="1">
    <location>
        <begin position="507"/>
        <end position="677"/>
    </location>
</feature>
<dbReference type="InterPro" id="IPR041667">
    <property type="entry name" value="Cupin_8"/>
</dbReference>
<keyword evidence="3" id="KW-1185">Reference proteome</keyword>
<dbReference type="Proteomes" id="UP000553632">
    <property type="component" value="Unassembled WGS sequence"/>
</dbReference>
<gene>
    <name evidence="2" type="ORF">FOZ63_025604</name>
</gene>
<name>A0A7J6RGD8_PEROL</name>
<dbReference type="Pfam" id="PF13621">
    <property type="entry name" value="Cupin_8"/>
    <property type="match status" value="1"/>
</dbReference>
<organism evidence="2 3">
    <name type="scientific">Perkinsus olseni</name>
    <name type="common">Perkinsus atlanticus</name>
    <dbReference type="NCBI Taxonomy" id="32597"/>
    <lineage>
        <taxon>Eukaryota</taxon>
        <taxon>Sar</taxon>
        <taxon>Alveolata</taxon>
        <taxon>Perkinsozoa</taxon>
        <taxon>Perkinsea</taxon>
        <taxon>Perkinsida</taxon>
        <taxon>Perkinsidae</taxon>
        <taxon>Perkinsus</taxon>
    </lineage>
</organism>
<dbReference type="InterPro" id="IPR003347">
    <property type="entry name" value="JmjC_dom"/>
</dbReference>
<evidence type="ECO:0000259" key="1">
    <source>
        <dbReference type="PROSITE" id="PS51184"/>
    </source>
</evidence>
<accession>A0A7J6RGD8</accession>
<sequence length="715" mass="79490">TAVAFLSNLPLVNAALGTIDPHDGYPRLSNMTHYESEYGRAQCFYGDYHEEPGSSFHLRITKNGIRTGMVHCPGTHRWTAFHVEDGRWVDGSNMSSLVAVAKRIRSHGGGPLVFVNDVMAEGDEDMLEASEILEAICHAAVEALRGAYPVYEDLCAEYYDTAEGAVRAVGEDDWEVEEGKKYDGRCTIEWDVVVALGGCDLLRFIKHINNVASALDGLLLRLDRLEEGQSAKAEDLSDRVEMIALSWLRGVVEYPRRKEVNRDENLADVKLEDAEFSTSLSTRLTGVGRSLSVTLAADSSSSSVDHWGSREEIIGRRFEMIFDDAGQQYYTGTICSWRPKSKTYRIRWDDEDPRETIPEGVFVEKCTLLPCVNVQDLLTLRPNGKRRSMYDICCLFRCIPDLNELVVMHEPVPKEYNRSMLDDLTLRYSKLIPIDTLRAQAESGSSASVSTVASKAGHAGSVILKLEEVLEREMPGYVELGGGGGKKVMQGKVSEVMGIGPSRKWVAYGQCAYQRDTVEVVDKIYPFEMCPLHERGQGPSLLVGEPGSYSVIHIDREDNGFATLYCIEGRKSVIAFSDDDRGRMEVFINKAQTGSAKREIPLTNGQDMVLDTAHFANWKSMKGLPTSFRLSTLMPGDMIVIPPGYWHQVVNEEFSVGLVDVWDRGISHFHDRDNHLFMVQFSDILEGRPPNECTLLTPKPVGAAPAGQKASPPAK</sequence>
<evidence type="ECO:0000313" key="3">
    <source>
        <dbReference type="Proteomes" id="UP000553632"/>
    </source>
</evidence>
<comment type="caution">
    <text evidence="2">The sequence shown here is derived from an EMBL/GenBank/DDBJ whole genome shotgun (WGS) entry which is preliminary data.</text>
</comment>
<dbReference type="EMBL" id="JABANO010025716">
    <property type="protein sequence ID" value="KAF4719764.1"/>
    <property type="molecule type" value="Genomic_DNA"/>
</dbReference>
<dbReference type="PROSITE" id="PS51184">
    <property type="entry name" value="JMJC"/>
    <property type="match status" value="1"/>
</dbReference>